<dbReference type="FunFam" id="3.30.2010.10:FF:000010">
    <property type="entry name" value="M48 family peptidase"/>
    <property type="match status" value="1"/>
</dbReference>
<dbReference type="Pfam" id="PF16491">
    <property type="entry name" value="Peptidase_M48_N"/>
    <property type="match status" value="1"/>
</dbReference>
<evidence type="ECO:0000313" key="13">
    <source>
        <dbReference type="Proteomes" id="UP000249260"/>
    </source>
</evidence>
<evidence type="ECO:0000256" key="7">
    <source>
        <dbReference type="PIRSR" id="PIRSR627057-2"/>
    </source>
</evidence>
<evidence type="ECO:0000256" key="1">
    <source>
        <dbReference type="ARBA" id="ARBA00022670"/>
    </source>
</evidence>
<keyword evidence="2 7" id="KW-0479">Metal-binding</keyword>
<evidence type="ECO:0000256" key="4">
    <source>
        <dbReference type="ARBA" id="ARBA00022833"/>
    </source>
</evidence>
<evidence type="ECO:0000259" key="10">
    <source>
        <dbReference type="Pfam" id="PF01435"/>
    </source>
</evidence>
<dbReference type="PANTHER" id="PTHR10120">
    <property type="entry name" value="CAAX PRENYL PROTEASE 1"/>
    <property type="match status" value="1"/>
</dbReference>
<evidence type="ECO:0000256" key="2">
    <source>
        <dbReference type="ARBA" id="ARBA00022723"/>
    </source>
</evidence>
<evidence type="ECO:0000256" key="6">
    <source>
        <dbReference type="PIRSR" id="PIRSR627057-1"/>
    </source>
</evidence>
<accession>A0A328TZQ6</accession>
<evidence type="ECO:0000256" key="3">
    <source>
        <dbReference type="ARBA" id="ARBA00022801"/>
    </source>
</evidence>
<feature type="transmembrane region" description="Helical" evidence="9">
    <location>
        <begin position="100"/>
        <end position="122"/>
    </location>
</feature>
<dbReference type="InterPro" id="IPR001915">
    <property type="entry name" value="Peptidase_M48"/>
</dbReference>
<feature type="transmembrane region" description="Helical" evidence="9">
    <location>
        <begin position="176"/>
        <end position="198"/>
    </location>
</feature>
<evidence type="ECO:0000259" key="11">
    <source>
        <dbReference type="Pfam" id="PF16491"/>
    </source>
</evidence>
<keyword evidence="13" id="KW-1185">Reference proteome</keyword>
<gene>
    <name evidence="12" type="ORF">DL346_21675</name>
</gene>
<feature type="transmembrane region" description="Helical" evidence="9">
    <location>
        <begin position="289"/>
        <end position="309"/>
    </location>
</feature>
<feature type="active site" description="Proton donor" evidence="6">
    <location>
        <position position="361"/>
    </location>
</feature>
<organism evidence="12 13">
    <name type="scientific">Paenibacillus montanisoli</name>
    <dbReference type="NCBI Taxonomy" id="2081970"/>
    <lineage>
        <taxon>Bacteria</taxon>
        <taxon>Bacillati</taxon>
        <taxon>Bacillota</taxon>
        <taxon>Bacilli</taxon>
        <taxon>Bacillales</taxon>
        <taxon>Paenibacillaceae</taxon>
        <taxon>Paenibacillus</taxon>
    </lineage>
</organism>
<dbReference type="GO" id="GO:0004222">
    <property type="term" value="F:metalloendopeptidase activity"/>
    <property type="evidence" value="ECO:0007669"/>
    <property type="project" value="InterPro"/>
</dbReference>
<feature type="domain" description="CAAX prenyl protease 1 N-terminal" evidence="11">
    <location>
        <begin position="45"/>
        <end position="203"/>
    </location>
</feature>
<keyword evidence="3 8" id="KW-0378">Hydrolase</keyword>
<evidence type="ECO:0000256" key="9">
    <source>
        <dbReference type="SAM" id="Phobius"/>
    </source>
</evidence>
<feature type="domain" description="Peptidase M48" evidence="10">
    <location>
        <begin position="209"/>
        <end position="413"/>
    </location>
</feature>
<comment type="similarity">
    <text evidence="8">Belongs to the peptidase M48 family.</text>
</comment>
<evidence type="ECO:0000256" key="5">
    <source>
        <dbReference type="ARBA" id="ARBA00023049"/>
    </source>
</evidence>
<dbReference type="Gene3D" id="3.30.2010.10">
    <property type="entry name" value="Metalloproteases ('zincins'), catalytic domain"/>
    <property type="match status" value="1"/>
</dbReference>
<feature type="transmembrane region" description="Helical" evidence="9">
    <location>
        <begin position="330"/>
        <end position="348"/>
    </location>
</feature>
<dbReference type="InterPro" id="IPR032456">
    <property type="entry name" value="Peptidase_M48_N"/>
</dbReference>
<keyword evidence="9" id="KW-0812">Transmembrane</keyword>
<feature type="transmembrane region" description="Helical" evidence="9">
    <location>
        <begin position="7"/>
        <end position="26"/>
    </location>
</feature>
<keyword evidence="9" id="KW-1133">Transmembrane helix</keyword>
<feature type="transmembrane region" description="Helical" evidence="9">
    <location>
        <begin position="64"/>
        <end position="88"/>
    </location>
</feature>
<dbReference type="InterPro" id="IPR027057">
    <property type="entry name" value="CAXX_Prtase_1"/>
</dbReference>
<reference evidence="12 13" key="1">
    <citation type="submission" date="2018-06" db="EMBL/GenBank/DDBJ databases">
        <title>Paenibacillus montanisoli sp. nov., isolated from mountain area soil.</title>
        <authorList>
            <person name="Wu M."/>
        </authorList>
    </citation>
    <scope>NUCLEOTIDE SEQUENCE [LARGE SCALE GENOMIC DNA]</scope>
    <source>
        <strain evidence="12 13">RA17</strain>
    </source>
</reference>
<feature type="active site" evidence="6">
    <location>
        <position position="278"/>
    </location>
</feature>
<dbReference type="EMBL" id="QLUW01000004">
    <property type="protein sequence ID" value="RAP74661.1"/>
    <property type="molecule type" value="Genomic_DNA"/>
</dbReference>
<dbReference type="CDD" id="cd07343">
    <property type="entry name" value="M48A_Zmpste24p_like"/>
    <property type="match status" value="1"/>
</dbReference>
<dbReference type="GO" id="GO:0071586">
    <property type="term" value="P:CAAX-box protein processing"/>
    <property type="evidence" value="ECO:0007669"/>
    <property type="project" value="InterPro"/>
</dbReference>
<dbReference type="Proteomes" id="UP000249260">
    <property type="component" value="Unassembled WGS sequence"/>
</dbReference>
<keyword evidence="9" id="KW-0472">Membrane</keyword>
<proteinExistence type="inferred from homology"/>
<dbReference type="Pfam" id="PF01435">
    <property type="entry name" value="Peptidase_M48"/>
    <property type="match status" value="1"/>
</dbReference>
<dbReference type="OrthoDB" id="9781930at2"/>
<evidence type="ECO:0000256" key="8">
    <source>
        <dbReference type="RuleBase" id="RU003983"/>
    </source>
</evidence>
<comment type="caution">
    <text evidence="12">The sequence shown here is derived from an EMBL/GenBank/DDBJ whole genome shotgun (WGS) entry which is preliminary data.</text>
</comment>
<evidence type="ECO:0000313" key="12">
    <source>
        <dbReference type="EMBL" id="RAP74661.1"/>
    </source>
</evidence>
<feature type="binding site" evidence="7">
    <location>
        <position position="357"/>
    </location>
    <ligand>
        <name>Zn(2+)</name>
        <dbReference type="ChEBI" id="CHEBI:29105"/>
        <note>catalytic</note>
    </ligand>
</feature>
<sequence length="426" mass="47920">MSKAWSWKWIAVVAGYAVLMAVYAWYTSPNNVPESYVGTAADPATFFSAEQLKDSAVLNAMRNWIFFISGPWEWLIYIFLLFGGLARFWRDALERRGLPLIVRFPIFVLLVDAASFLLYLPLRVLGYSLSKSYGISTQPVSGWIRDKLVAFGIGYVTLLAVSAVAFWILSRKGRWWLKLWLISVPFTVFMMYVQPVVIDPLYNTFTRMSNPQLEERILELAAKADIPADRVYEANMSTKTNAINAYVTGIGSSLRIVLWDTTLKQLTEQEILLIMAHEMGHYVMHHLEWSALGAVGSSLAVIVIGGWLYTWSIRRYGARIGIRSRSDMTALPLLLLIVAMLSFASLPVSNMISRGAESAADAYAMELLESADGSISMQQKTAVITLSDINPPLLVRWFRDTHPSDLERIAAAMKFEREHKGEGAHE</sequence>
<name>A0A328TZQ6_9BACL</name>
<dbReference type="AlphaFoldDB" id="A0A328TZQ6"/>
<comment type="cofactor">
    <cofactor evidence="7 8">
        <name>Zn(2+)</name>
        <dbReference type="ChEBI" id="CHEBI:29105"/>
    </cofactor>
    <text evidence="7 8">Binds 1 zinc ion per subunit.</text>
</comment>
<dbReference type="RefSeq" id="WP_112884449.1">
    <property type="nucleotide sequence ID" value="NZ_QLUW01000004.1"/>
</dbReference>
<keyword evidence="4 7" id="KW-0862">Zinc</keyword>
<feature type="binding site" evidence="7">
    <location>
        <position position="277"/>
    </location>
    <ligand>
        <name>Zn(2+)</name>
        <dbReference type="ChEBI" id="CHEBI:29105"/>
        <note>catalytic</note>
    </ligand>
</feature>
<keyword evidence="5 8" id="KW-0482">Metalloprotease</keyword>
<keyword evidence="1 8" id="KW-0645">Protease</keyword>
<feature type="binding site" evidence="7">
    <location>
        <position position="281"/>
    </location>
    <ligand>
        <name>Zn(2+)</name>
        <dbReference type="ChEBI" id="CHEBI:29105"/>
        <note>catalytic</note>
    </ligand>
</feature>
<protein>
    <submittedName>
        <fullName evidence="12">M48 family peptidase</fullName>
    </submittedName>
</protein>
<dbReference type="GO" id="GO:0046872">
    <property type="term" value="F:metal ion binding"/>
    <property type="evidence" value="ECO:0007669"/>
    <property type="project" value="UniProtKB-KW"/>
</dbReference>
<feature type="transmembrane region" description="Helical" evidence="9">
    <location>
        <begin position="148"/>
        <end position="169"/>
    </location>
</feature>